<feature type="compositionally biased region" description="Polar residues" evidence="1">
    <location>
        <begin position="27"/>
        <end position="36"/>
    </location>
</feature>
<evidence type="ECO:0000313" key="3">
    <source>
        <dbReference type="Proteomes" id="UP000548476"/>
    </source>
</evidence>
<evidence type="ECO:0000256" key="1">
    <source>
        <dbReference type="SAM" id="MobiDB-lite"/>
    </source>
</evidence>
<dbReference type="RefSeq" id="WP_184790527.1">
    <property type="nucleotide sequence ID" value="NZ_BONT01000054.1"/>
</dbReference>
<accession>A0A841FNN8</accession>
<protein>
    <submittedName>
        <fullName evidence="2">Putative RNase H-like HicB family nuclease</fullName>
    </submittedName>
</protein>
<reference evidence="2 3" key="1">
    <citation type="submission" date="2020-08" db="EMBL/GenBank/DDBJ databases">
        <title>Genomic Encyclopedia of Type Strains, Phase IV (KMG-IV): sequencing the most valuable type-strain genomes for metagenomic binning, comparative biology and taxonomic classification.</title>
        <authorList>
            <person name="Goeker M."/>
        </authorList>
    </citation>
    <scope>NUCLEOTIDE SEQUENCE [LARGE SCALE GENOMIC DNA]</scope>
    <source>
        <strain evidence="2 3">YIM 65646</strain>
    </source>
</reference>
<sequence length="165" mass="16915">METILPANSCGQTTPMGHKALQGTGSGELSSRPTPSDDSDASVEPIGTRVGPTWIDVALASLRHTRANLKAVRRSIKITAPSVIKVQTCAHDLGSVDTMLGADRAAESIADADAHVQAAFEACAEAIAVFCAIEKGDPIPGIPGALGDPSESVHPSVVFATSEDS</sequence>
<dbReference type="EMBL" id="JACHGT010000013">
    <property type="protein sequence ID" value="MBB6037716.1"/>
    <property type="molecule type" value="Genomic_DNA"/>
</dbReference>
<evidence type="ECO:0000313" key="2">
    <source>
        <dbReference type="EMBL" id="MBB6037716.1"/>
    </source>
</evidence>
<organism evidence="2 3">
    <name type="scientific">Phytomonospora endophytica</name>
    <dbReference type="NCBI Taxonomy" id="714109"/>
    <lineage>
        <taxon>Bacteria</taxon>
        <taxon>Bacillati</taxon>
        <taxon>Actinomycetota</taxon>
        <taxon>Actinomycetes</taxon>
        <taxon>Micromonosporales</taxon>
        <taxon>Micromonosporaceae</taxon>
        <taxon>Phytomonospora</taxon>
    </lineage>
</organism>
<gene>
    <name evidence="2" type="ORF">HNR73_005594</name>
</gene>
<feature type="region of interest" description="Disordered" evidence="1">
    <location>
        <begin position="1"/>
        <end position="47"/>
    </location>
</feature>
<comment type="caution">
    <text evidence="2">The sequence shown here is derived from an EMBL/GenBank/DDBJ whole genome shotgun (WGS) entry which is preliminary data.</text>
</comment>
<dbReference type="Proteomes" id="UP000548476">
    <property type="component" value="Unassembled WGS sequence"/>
</dbReference>
<dbReference type="AlphaFoldDB" id="A0A841FNN8"/>
<keyword evidence="3" id="KW-1185">Reference proteome</keyword>
<name>A0A841FNN8_9ACTN</name>
<proteinExistence type="predicted"/>